<name>A0A853B7A4_9PSEU</name>
<dbReference type="Proteomes" id="UP000549616">
    <property type="component" value="Unassembled WGS sequence"/>
</dbReference>
<evidence type="ECO:0000259" key="5">
    <source>
        <dbReference type="SMART" id="SM00849"/>
    </source>
</evidence>
<dbReference type="InterPro" id="IPR051013">
    <property type="entry name" value="MBL_superfamily_lactonases"/>
</dbReference>
<proteinExistence type="inferred from homology"/>
<dbReference type="SUPFAM" id="SSF56281">
    <property type="entry name" value="Metallo-hydrolase/oxidoreductase"/>
    <property type="match status" value="1"/>
</dbReference>
<reference evidence="6 7" key="1">
    <citation type="submission" date="2020-07" db="EMBL/GenBank/DDBJ databases">
        <title>Sequencing the genomes of 1000 actinobacteria strains.</title>
        <authorList>
            <person name="Klenk H.-P."/>
        </authorList>
    </citation>
    <scope>NUCLEOTIDE SEQUENCE [LARGE SCALE GENOMIC DNA]</scope>
    <source>
        <strain evidence="6 7">DSM 104006</strain>
    </source>
</reference>
<dbReference type="InterPro" id="IPR036866">
    <property type="entry name" value="RibonucZ/Hydroxyglut_hydro"/>
</dbReference>
<dbReference type="Gene3D" id="3.60.15.10">
    <property type="entry name" value="Ribonuclease Z/Hydroxyacylglutathione hydrolase-like"/>
    <property type="match status" value="1"/>
</dbReference>
<dbReference type="Pfam" id="PF00753">
    <property type="entry name" value="Lactamase_B"/>
    <property type="match status" value="1"/>
</dbReference>
<dbReference type="GO" id="GO:0016787">
    <property type="term" value="F:hydrolase activity"/>
    <property type="evidence" value="ECO:0007669"/>
    <property type="project" value="UniProtKB-KW"/>
</dbReference>
<dbReference type="GO" id="GO:0046872">
    <property type="term" value="F:metal ion binding"/>
    <property type="evidence" value="ECO:0007669"/>
    <property type="project" value="UniProtKB-KW"/>
</dbReference>
<organism evidence="6 7">
    <name type="scientific">Amycolatopsis endophytica</name>
    <dbReference type="NCBI Taxonomy" id="860233"/>
    <lineage>
        <taxon>Bacteria</taxon>
        <taxon>Bacillati</taxon>
        <taxon>Actinomycetota</taxon>
        <taxon>Actinomycetes</taxon>
        <taxon>Pseudonocardiales</taxon>
        <taxon>Pseudonocardiaceae</taxon>
        <taxon>Amycolatopsis</taxon>
    </lineage>
</organism>
<keyword evidence="7" id="KW-1185">Reference proteome</keyword>
<dbReference type="CDD" id="cd16277">
    <property type="entry name" value="metallo-hydrolase-like_MBL-fold"/>
    <property type="match status" value="1"/>
</dbReference>
<evidence type="ECO:0000313" key="6">
    <source>
        <dbReference type="EMBL" id="NYI90682.1"/>
    </source>
</evidence>
<dbReference type="PANTHER" id="PTHR42978">
    <property type="entry name" value="QUORUM-QUENCHING LACTONASE YTNP-RELATED-RELATED"/>
    <property type="match status" value="1"/>
</dbReference>
<dbReference type="PANTHER" id="PTHR42978:SF6">
    <property type="entry name" value="QUORUM-QUENCHING LACTONASE YTNP-RELATED"/>
    <property type="match status" value="1"/>
</dbReference>
<comment type="caution">
    <text evidence="6">The sequence shown here is derived from an EMBL/GenBank/DDBJ whole genome shotgun (WGS) entry which is preliminary data.</text>
</comment>
<evidence type="ECO:0000313" key="7">
    <source>
        <dbReference type="Proteomes" id="UP000549616"/>
    </source>
</evidence>
<dbReference type="RefSeq" id="WP_179774672.1">
    <property type="nucleotide sequence ID" value="NZ_JACCFK010000001.1"/>
</dbReference>
<evidence type="ECO:0000256" key="3">
    <source>
        <dbReference type="ARBA" id="ARBA00022801"/>
    </source>
</evidence>
<accession>A0A853B7A4</accession>
<sequence length="297" mass="32095">MQMRVGAAAITRITEREHWAFAPTELFPEITEAEAGRTRSRYAPTSVDPSSGELVLAIHTYVIRLGGQVIVVDPGNGNHKERPNLPAHHHFATDYPDRFAAAGFDPAEVGLVVSTHLHPDHCGWNTTLVDGRWVPTFPNATHVFFDEELAFVESLAAQGVSDFPALYEDSVQPVLGRARRLSLASEQVLASWDGTEVVAVAAPGHTPGHCVIEIRGRERAVISGDVIHHPVQLELPDLSQAGDSDRSQARRTRAALLARCADEGITLLPAHFPGGGPVSLERDTSGALTWRGVEVVA</sequence>
<keyword evidence="3 6" id="KW-0378">Hydrolase</keyword>
<keyword evidence="4" id="KW-0862">Zinc</keyword>
<dbReference type="EMBL" id="JACCFK010000001">
    <property type="protein sequence ID" value="NYI90682.1"/>
    <property type="molecule type" value="Genomic_DNA"/>
</dbReference>
<comment type="similarity">
    <text evidence="1">Belongs to the metallo-beta-lactamase superfamily.</text>
</comment>
<gene>
    <name evidence="6" type="ORF">HNR02_004005</name>
</gene>
<dbReference type="InterPro" id="IPR001279">
    <property type="entry name" value="Metallo-B-lactamas"/>
</dbReference>
<dbReference type="SMART" id="SM00849">
    <property type="entry name" value="Lactamase_B"/>
    <property type="match status" value="1"/>
</dbReference>
<protein>
    <submittedName>
        <fullName evidence="6">Glyoxylase-like metal-dependent hydrolase (Beta-lactamase superfamily II)</fullName>
    </submittedName>
</protein>
<keyword evidence="2" id="KW-0479">Metal-binding</keyword>
<evidence type="ECO:0000256" key="2">
    <source>
        <dbReference type="ARBA" id="ARBA00022723"/>
    </source>
</evidence>
<feature type="domain" description="Metallo-beta-lactamase" evidence="5">
    <location>
        <begin position="57"/>
        <end position="271"/>
    </location>
</feature>
<evidence type="ECO:0000256" key="4">
    <source>
        <dbReference type="ARBA" id="ARBA00022833"/>
    </source>
</evidence>
<dbReference type="AlphaFoldDB" id="A0A853B7A4"/>
<evidence type="ECO:0000256" key="1">
    <source>
        <dbReference type="ARBA" id="ARBA00007749"/>
    </source>
</evidence>